<dbReference type="InterPro" id="IPR053238">
    <property type="entry name" value="RING-H2_zinc_finger"/>
</dbReference>
<dbReference type="EMBL" id="BRXW01000070">
    <property type="protein sequence ID" value="GMI04228.1"/>
    <property type="molecule type" value="Genomic_DNA"/>
</dbReference>
<feature type="region of interest" description="Disordered" evidence="5">
    <location>
        <begin position="281"/>
        <end position="310"/>
    </location>
</feature>
<feature type="region of interest" description="Disordered" evidence="5">
    <location>
        <begin position="106"/>
        <end position="128"/>
    </location>
</feature>
<dbReference type="SUPFAM" id="SSF57850">
    <property type="entry name" value="RING/U-box"/>
    <property type="match status" value="1"/>
</dbReference>
<dbReference type="PANTHER" id="PTHR14155">
    <property type="entry name" value="RING FINGER DOMAIN-CONTAINING"/>
    <property type="match status" value="1"/>
</dbReference>
<keyword evidence="1" id="KW-0479">Metal-binding</keyword>
<feature type="compositionally biased region" description="Acidic residues" evidence="5">
    <location>
        <begin position="286"/>
        <end position="304"/>
    </location>
</feature>
<dbReference type="InterPro" id="IPR013083">
    <property type="entry name" value="Znf_RING/FYVE/PHD"/>
</dbReference>
<evidence type="ECO:0000256" key="2">
    <source>
        <dbReference type="ARBA" id="ARBA00022771"/>
    </source>
</evidence>
<dbReference type="OrthoDB" id="48802at2759"/>
<feature type="compositionally biased region" description="Low complexity" evidence="5">
    <location>
        <begin position="227"/>
        <end position="246"/>
    </location>
</feature>
<evidence type="ECO:0000256" key="4">
    <source>
        <dbReference type="PROSITE-ProRule" id="PRU00175"/>
    </source>
</evidence>
<sequence>MTEIPLLIFLIIPVVTWMFFAILSIFYISYRRVVNKLRERARAISIIVVDVSPTIASLPIRSPHDDNDSSLVDADISLRSHSGEKVKRRWSLFPFPWKRRTAAVGTVNSDDNDAPASPRSPAPTPARRTSLANHVLMRCFGADPQVLVTTKVPPGSPLTENACSVCLEDFAEGDTITVPSAETSCSHSFHPECITQWLKQSDSATCPVCRDDYIGQRKEWLVRRRSQQSQSQQTQTSPERQSRSSPLEIEHGGGGGGGEEDVMNVVRDLVLTEFSVAVAQDPLVLEQEEGEGGGKEDEEEEEEEGRNISGEIVEEMIQELSLDGVV</sequence>
<keyword evidence="9" id="KW-1185">Reference proteome</keyword>
<dbReference type="GO" id="GO:0008270">
    <property type="term" value="F:zinc ion binding"/>
    <property type="evidence" value="ECO:0007669"/>
    <property type="project" value="UniProtKB-KW"/>
</dbReference>
<feature type="transmembrane region" description="Helical" evidence="6">
    <location>
        <begin position="6"/>
        <end position="30"/>
    </location>
</feature>
<dbReference type="Proteomes" id="UP001165122">
    <property type="component" value="Unassembled WGS sequence"/>
</dbReference>
<keyword evidence="6" id="KW-1133">Transmembrane helix</keyword>
<dbReference type="PROSITE" id="PS50089">
    <property type="entry name" value="ZF_RING_2"/>
    <property type="match status" value="1"/>
</dbReference>
<evidence type="ECO:0000256" key="3">
    <source>
        <dbReference type="ARBA" id="ARBA00022833"/>
    </source>
</evidence>
<evidence type="ECO:0000256" key="1">
    <source>
        <dbReference type="ARBA" id="ARBA00022723"/>
    </source>
</evidence>
<dbReference type="CDD" id="cd16454">
    <property type="entry name" value="RING-H2_PA-TM-RING"/>
    <property type="match status" value="1"/>
</dbReference>
<proteinExistence type="predicted"/>
<dbReference type="SMART" id="SM00184">
    <property type="entry name" value="RING"/>
    <property type="match status" value="1"/>
</dbReference>
<organism evidence="8 9">
    <name type="scientific">Triparma laevis f. longispina</name>
    <dbReference type="NCBI Taxonomy" id="1714387"/>
    <lineage>
        <taxon>Eukaryota</taxon>
        <taxon>Sar</taxon>
        <taxon>Stramenopiles</taxon>
        <taxon>Ochrophyta</taxon>
        <taxon>Bolidophyceae</taxon>
        <taxon>Parmales</taxon>
        <taxon>Triparmaceae</taxon>
        <taxon>Triparma</taxon>
    </lineage>
</organism>
<evidence type="ECO:0000313" key="9">
    <source>
        <dbReference type="Proteomes" id="UP001165122"/>
    </source>
</evidence>
<evidence type="ECO:0000256" key="6">
    <source>
        <dbReference type="SAM" id="Phobius"/>
    </source>
</evidence>
<name>A0A9W7CED5_9STRA</name>
<keyword evidence="2 4" id="KW-0863">Zinc-finger</keyword>
<feature type="region of interest" description="Disordered" evidence="5">
    <location>
        <begin position="222"/>
        <end position="261"/>
    </location>
</feature>
<evidence type="ECO:0000256" key="5">
    <source>
        <dbReference type="SAM" id="MobiDB-lite"/>
    </source>
</evidence>
<dbReference type="Pfam" id="PF13639">
    <property type="entry name" value="zf-RING_2"/>
    <property type="match status" value="1"/>
</dbReference>
<dbReference type="Gene3D" id="3.30.40.10">
    <property type="entry name" value="Zinc/RING finger domain, C3HC4 (zinc finger)"/>
    <property type="match status" value="1"/>
</dbReference>
<feature type="domain" description="RING-type" evidence="7">
    <location>
        <begin position="163"/>
        <end position="210"/>
    </location>
</feature>
<keyword evidence="6" id="KW-0472">Membrane</keyword>
<accession>A0A9W7CED5</accession>
<gene>
    <name evidence="8" type="ORF">TrLO_g7254</name>
</gene>
<dbReference type="PANTHER" id="PTHR14155:SF632">
    <property type="entry name" value="RING-H2 FINGER PROTEIN ATL17-RELATED"/>
    <property type="match status" value="1"/>
</dbReference>
<evidence type="ECO:0000313" key="8">
    <source>
        <dbReference type="EMBL" id="GMI04228.1"/>
    </source>
</evidence>
<reference evidence="9" key="1">
    <citation type="journal article" date="2023" name="Commun. Biol.">
        <title>Genome analysis of Parmales, the sister group of diatoms, reveals the evolutionary specialization of diatoms from phago-mixotrophs to photoautotrophs.</title>
        <authorList>
            <person name="Ban H."/>
            <person name="Sato S."/>
            <person name="Yoshikawa S."/>
            <person name="Yamada K."/>
            <person name="Nakamura Y."/>
            <person name="Ichinomiya M."/>
            <person name="Sato N."/>
            <person name="Blanc-Mathieu R."/>
            <person name="Endo H."/>
            <person name="Kuwata A."/>
            <person name="Ogata H."/>
        </authorList>
    </citation>
    <scope>NUCLEOTIDE SEQUENCE [LARGE SCALE GENOMIC DNA]</scope>
    <source>
        <strain evidence="9">NIES 3700</strain>
    </source>
</reference>
<keyword evidence="3" id="KW-0862">Zinc</keyword>
<keyword evidence="6" id="KW-0812">Transmembrane</keyword>
<protein>
    <recommendedName>
        <fullName evidence="7">RING-type domain-containing protein</fullName>
    </recommendedName>
</protein>
<comment type="caution">
    <text evidence="8">The sequence shown here is derived from an EMBL/GenBank/DDBJ whole genome shotgun (WGS) entry which is preliminary data.</text>
</comment>
<dbReference type="AlphaFoldDB" id="A0A9W7CED5"/>
<evidence type="ECO:0000259" key="7">
    <source>
        <dbReference type="PROSITE" id="PS50089"/>
    </source>
</evidence>
<dbReference type="InterPro" id="IPR001841">
    <property type="entry name" value="Znf_RING"/>
</dbReference>